<gene>
    <name evidence="1" type="ORF">BH720_09835</name>
</gene>
<evidence type="ECO:0000313" key="1">
    <source>
        <dbReference type="EMBL" id="OEJ75405.1"/>
    </source>
</evidence>
<protein>
    <submittedName>
        <fullName evidence="1">Glucose-inhibited division protein A</fullName>
    </submittedName>
</protein>
<dbReference type="InterPro" id="IPR036188">
    <property type="entry name" value="FAD/NAD-bd_sf"/>
</dbReference>
<proteinExistence type="predicted"/>
<sequence>MAHQVLTVDVLVVGGGTGGTAAAIQSARCGVKTALVSEFPWLGGMLTSAGVSVPDGNELNALQTGLWGAFLREVQQRQPGGLDWSWVSFFSFDPRLGAEIFAEWVAALPNLHWICGQVPQEVKRKGDRILGVRFEDWLINAQITLDATELGDVLALAEIPHRWGWEYQSEFNEPSAPTGPTTLTQRYPVQVPTWVFLLQDYGEGNCAPEIPPSAMDRAEHFIGAWDNYGPERFLSYGRLPDGRMMINWPIRGNDYGEGVGRLVAGQGEAQQFRQEAYWHSLSFAQWIQQHLGRRYGLAEHSFPHSPLKSPVKPIHSGFALHPYYRESRRLQGLGTVTENEILPLTGGRVAALPTNERGEISAIAIGNYANDHHYPSGDYPLAPKSIRWGGRWTGTPFAIPYEALIPQAMDGLLACEKNISVSHIANGATRLQPVVLNTGQAAGMAAALCVRQGCQPRELSVRVLQEALLTDAIAPAAIIPLYNLPPNHPRWLDWQRSYLNSPEQYPPDGNCPDWDLPAPHSSQSYSGLFQRHDAQTYTVCLDASAETWKLVTLDAQVDRQLQAYGDRQPIHLWGRFNSAGNWLLVEKIGDRHLDKITI</sequence>
<dbReference type="Pfam" id="PF12831">
    <property type="entry name" value="FAD_oxidored"/>
    <property type="match status" value="1"/>
</dbReference>
<comment type="caution">
    <text evidence="1">The sequence shown here is derived from an EMBL/GenBank/DDBJ whole genome shotgun (WGS) entry which is preliminary data.</text>
</comment>
<name>A0A1E5QL52_9CYAN</name>
<dbReference type="STRING" id="1781255.BH720_09835"/>
<dbReference type="EMBL" id="MJGC01000051">
    <property type="protein sequence ID" value="OEJ75405.1"/>
    <property type="molecule type" value="Genomic_DNA"/>
</dbReference>
<dbReference type="GO" id="GO:0008734">
    <property type="term" value="F:L-aspartate oxidase activity"/>
    <property type="evidence" value="ECO:0007669"/>
    <property type="project" value="InterPro"/>
</dbReference>
<reference evidence="1" key="1">
    <citation type="submission" date="2016-09" db="EMBL/GenBank/DDBJ databases">
        <title>Draft genome of thermotolerant cyanobacterium Desertifilum sp. strain IPPAS B-1220.</title>
        <authorList>
            <person name="Sinetova M.A."/>
            <person name="Bolakhan K."/>
            <person name="Zayadan B.K."/>
            <person name="Mironov K.S."/>
            <person name="Ustinova V."/>
            <person name="Kupriyanova E.V."/>
            <person name="Sidorov R.A."/>
            <person name="Skrypnik A.N."/>
            <person name="Gogoleva N.E."/>
            <person name="Gogolev Y.V."/>
            <person name="Los D.A."/>
        </authorList>
    </citation>
    <scope>NUCLEOTIDE SEQUENCE [LARGE SCALE GENOMIC DNA]</scope>
    <source>
        <strain evidence="1">IPPAS B-1220</strain>
    </source>
</reference>
<dbReference type="OrthoDB" id="500092at2"/>
<dbReference type="InterPro" id="IPR005288">
    <property type="entry name" value="NadB"/>
</dbReference>
<dbReference type="RefSeq" id="WP_069967009.1">
    <property type="nucleotide sequence ID" value="NZ_CM124774.1"/>
</dbReference>
<accession>A0A1E5QL52</accession>
<dbReference type="Gene3D" id="3.50.50.60">
    <property type="entry name" value="FAD/NAD(P)-binding domain"/>
    <property type="match status" value="1"/>
</dbReference>
<dbReference type="AlphaFoldDB" id="A0A1E5QL52"/>
<dbReference type="PANTHER" id="PTHR42716">
    <property type="entry name" value="L-ASPARTATE OXIDASE"/>
    <property type="match status" value="1"/>
</dbReference>
<dbReference type="GO" id="GO:0009435">
    <property type="term" value="P:NAD+ biosynthetic process"/>
    <property type="evidence" value="ECO:0007669"/>
    <property type="project" value="InterPro"/>
</dbReference>
<dbReference type="SUPFAM" id="SSF51905">
    <property type="entry name" value="FAD/NAD(P)-binding domain"/>
    <property type="match status" value="1"/>
</dbReference>
<organism evidence="1">
    <name type="scientific">Desertifilum tharense IPPAS B-1220</name>
    <dbReference type="NCBI Taxonomy" id="1781255"/>
    <lineage>
        <taxon>Bacteria</taxon>
        <taxon>Bacillati</taxon>
        <taxon>Cyanobacteriota</taxon>
        <taxon>Cyanophyceae</taxon>
        <taxon>Desertifilales</taxon>
        <taxon>Desertifilaceae</taxon>
        <taxon>Desertifilum</taxon>
    </lineage>
</organism>
<dbReference type="PANTHER" id="PTHR42716:SF3">
    <property type="entry name" value="SLL1913 PROTEIN"/>
    <property type="match status" value="1"/>
</dbReference>